<reference evidence="1" key="1">
    <citation type="submission" date="2019-08" db="EMBL/GenBank/DDBJ databases">
        <title>Genome sequence of Clostridiales bacterium MT110.</title>
        <authorList>
            <person name="Cao J."/>
        </authorList>
    </citation>
    <scope>NUCLEOTIDE SEQUENCE</scope>
    <source>
        <strain evidence="1">MT110</strain>
    </source>
</reference>
<sequence length="195" mass="21296">MKESIKTRKVVISAVFVSISVGLKAISSFYLPLFGQNGISVGISGVFTILPAILFGPVYGAMASGLADFLGYLMKPVGPYLPLMTLVVAAGGFLRGWLWIKVCGLGRKKFKSQIPPLLLVLISSGIFVTTLNTVILRETVFEAWKVLPFAAVWLPRVIEELVSNIVKAYIVAVLLRVARKHTNLRELMDERCGGE</sequence>
<protein>
    <submittedName>
        <fullName evidence="1">Folate family ECF transporter S component</fullName>
    </submittedName>
</protein>
<evidence type="ECO:0000313" key="1">
    <source>
        <dbReference type="EMBL" id="QOX65298.1"/>
    </source>
</evidence>
<name>A0ACD1AG45_9FIRM</name>
<keyword evidence="2" id="KW-1185">Reference proteome</keyword>
<dbReference type="Proteomes" id="UP000594014">
    <property type="component" value="Chromosome"/>
</dbReference>
<gene>
    <name evidence="1" type="ORF">FRZ06_19040</name>
</gene>
<accession>A0ACD1AG45</accession>
<organism evidence="1 2">
    <name type="scientific">Anoxybacterium hadale</name>
    <dbReference type="NCBI Taxonomy" id="3408580"/>
    <lineage>
        <taxon>Bacteria</taxon>
        <taxon>Bacillati</taxon>
        <taxon>Bacillota</taxon>
        <taxon>Clostridia</taxon>
        <taxon>Peptostreptococcales</taxon>
        <taxon>Anaerovoracaceae</taxon>
        <taxon>Anoxybacterium</taxon>
    </lineage>
</organism>
<proteinExistence type="predicted"/>
<evidence type="ECO:0000313" key="2">
    <source>
        <dbReference type="Proteomes" id="UP000594014"/>
    </source>
</evidence>
<dbReference type="EMBL" id="CP042469">
    <property type="protein sequence ID" value="QOX65298.1"/>
    <property type="molecule type" value="Genomic_DNA"/>
</dbReference>